<feature type="region of interest" description="Disordered" evidence="6">
    <location>
        <begin position="459"/>
        <end position="481"/>
    </location>
</feature>
<dbReference type="GO" id="GO:0006260">
    <property type="term" value="P:DNA replication"/>
    <property type="evidence" value="ECO:0007669"/>
    <property type="project" value="UniProtKB-KW"/>
</dbReference>
<feature type="compositionally biased region" description="Polar residues" evidence="6">
    <location>
        <begin position="546"/>
        <end position="555"/>
    </location>
</feature>
<evidence type="ECO:0000256" key="3">
    <source>
        <dbReference type="ARBA" id="ARBA00022705"/>
    </source>
</evidence>
<feature type="compositionally biased region" description="Low complexity" evidence="6">
    <location>
        <begin position="586"/>
        <end position="601"/>
    </location>
</feature>
<name>A0A8A4XCL4_9VIRU</name>
<organism evidence="8">
    <name type="scientific">Turdus pallidus Chaphamaparvovirus</name>
    <dbReference type="NCBI Taxonomy" id="2794492"/>
    <lineage>
        <taxon>Viruses</taxon>
        <taxon>Monodnaviria</taxon>
        <taxon>Shotokuvirae</taxon>
        <taxon>Cossaviricota</taxon>
        <taxon>Quintoviricetes</taxon>
        <taxon>Piccovirales</taxon>
        <taxon>Parvoviridae</taxon>
        <taxon>Hamaparvovirinae</taxon>
        <taxon>Chaphamaparvovirus</taxon>
    </lineage>
</organism>
<evidence type="ECO:0000256" key="1">
    <source>
        <dbReference type="ARBA" id="ARBA00004147"/>
    </source>
</evidence>
<feature type="compositionally biased region" description="Polar residues" evidence="6">
    <location>
        <begin position="467"/>
        <end position="478"/>
    </location>
</feature>
<comment type="subcellular location">
    <subcellularLocation>
        <location evidence="1">Host nucleus</location>
    </subcellularLocation>
</comment>
<keyword evidence="2" id="KW-1048">Host nucleus</keyword>
<evidence type="ECO:0000256" key="6">
    <source>
        <dbReference type="SAM" id="MobiDB-lite"/>
    </source>
</evidence>
<feature type="region of interest" description="Disordered" evidence="6">
    <location>
        <begin position="504"/>
        <end position="619"/>
    </location>
</feature>
<dbReference type="InterPro" id="IPR014015">
    <property type="entry name" value="Helicase_SF3_DNA-vir"/>
</dbReference>
<dbReference type="GO" id="GO:0042025">
    <property type="term" value="C:host cell nucleus"/>
    <property type="evidence" value="ECO:0007669"/>
    <property type="project" value="UniProtKB-SubCell"/>
</dbReference>
<dbReference type="InterPro" id="IPR001257">
    <property type="entry name" value="Parvovirus_NS1_helicase"/>
</dbReference>
<evidence type="ECO:0000256" key="2">
    <source>
        <dbReference type="ARBA" id="ARBA00022562"/>
    </source>
</evidence>
<feature type="compositionally biased region" description="Basic and acidic residues" evidence="6">
    <location>
        <begin position="522"/>
        <end position="532"/>
    </location>
</feature>
<dbReference type="Pfam" id="PF01057">
    <property type="entry name" value="Parvo_NS1"/>
    <property type="match status" value="1"/>
</dbReference>
<dbReference type="Gene3D" id="3.40.50.300">
    <property type="entry name" value="P-loop containing nucleotide triphosphate hydrolases"/>
    <property type="match status" value="1"/>
</dbReference>
<dbReference type="GO" id="GO:0005524">
    <property type="term" value="F:ATP binding"/>
    <property type="evidence" value="ECO:0007669"/>
    <property type="project" value="UniProtKB-KW"/>
</dbReference>
<accession>A0A8A4XCL4</accession>
<feature type="domain" description="SF3 helicase" evidence="7">
    <location>
        <begin position="288"/>
        <end position="433"/>
    </location>
</feature>
<proteinExistence type="predicted"/>
<evidence type="ECO:0000256" key="4">
    <source>
        <dbReference type="ARBA" id="ARBA00022741"/>
    </source>
</evidence>
<dbReference type="EMBL" id="MW046461">
    <property type="protein sequence ID" value="QTE03877.1"/>
    <property type="molecule type" value="Genomic_DNA"/>
</dbReference>
<keyword evidence="5" id="KW-0067">ATP-binding</keyword>
<evidence type="ECO:0000259" key="7">
    <source>
        <dbReference type="PROSITE" id="PS51206"/>
    </source>
</evidence>
<evidence type="ECO:0000313" key="8">
    <source>
        <dbReference type="EMBL" id="QTE03877.1"/>
    </source>
</evidence>
<keyword evidence="3" id="KW-0235">DNA replication</keyword>
<reference evidence="8" key="1">
    <citation type="submission" date="2020-09" db="EMBL/GenBank/DDBJ databases">
        <title>Parvovirus dark matter in the feces of wild birds.</title>
        <authorList>
            <person name="Dai Z."/>
            <person name="Yang S."/>
            <person name="Zhang W."/>
        </authorList>
    </citation>
    <scope>NUCLEOTIDE SEQUENCE</scope>
    <source>
        <strain evidence="8">Thr173par01</strain>
    </source>
</reference>
<dbReference type="InterPro" id="IPR027417">
    <property type="entry name" value="P-loop_NTPase"/>
</dbReference>
<dbReference type="SUPFAM" id="SSF52540">
    <property type="entry name" value="P-loop containing nucleoside triphosphate hydrolases"/>
    <property type="match status" value="1"/>
</dbReference>
<keyword evidence="4" id="KW-0547">Nucleotide-binding</keyword>
<feature type="compositionally biased region" description="Polar residues" evidence="6">
    <location>
        <begin position="509"/>
        <end position="521"/>
    </location>
</feature>
<protein>
    <submittedName>
        <fullName evidence="8">Nonstructural protein</fullName>
    </submittedName>
</protein>
<dbReference type="PROSITE" id="PS51206">
    <property type="entry name" value="SF3_HELICASE_1"/>
    <property type="match status" value="1"/>
</dbReference>
<sequence length="647" mass="72530">MASEYPEGTWGINSGGSDTVSESCDQIRCSIYPGIRLRDHRGEWVPGSCKVLGNQEKEALVDSCSMATWICGVIVIKLQNEPTHTSLPFVNILSNTSFSDRFIVCGELSEKGVHHTHFLCRTNSRLDSVRRTILNAQRASEYDFDVCKLATCRYWFGMFCYLLKNPLLVFCSDQPLADLSFTVIEKGQTLRYLKTPEVASAGKDVVRCINDIIQSNDCRSTEDVYMAGGERLVKFLHMSSLDNIIKNCLQYTHSRDRTWDPRSFRFAPDCDARPIHNILEFQGIDVQEFDTFFWKWITRTNGKVNTLIFQGPSNTGKSVFVRGLAALCRAGSIINTSSPFYAEGICGANLGLWEEPLLTAENAEMFKLISEGSPVQLPQKFKKPYNHPGCPILITTNHDICRFCISEEGTIMNRCKVFWFSNPISSSQRICSRDCLNNSRVQRRSTPCRLNWCQRGGDFSREPRSSGFCSESGEYSETSGRHCGRWWCGGNNNRRCSYCSGPSLECSDTGRSSFGASTSISGDDRSSREHSPRSSGNGIRRDRSPESSVRTSGESGRNPRERSPGDREQPRRRLGRSGISFDSRRSGTTTTGTDSISGRGRIQSDTDSSEAKTRPSSSRIPCTCLVEPLAQDWQAYLCFLARQNDRT</sequence>
<dbReference type="GO" id="GO:0019079">
    <property type="term" value="P:viral genome replication"/>
    <property type="evidence" value="ECO:0007669"/>
    <property type="project" value="InterPro"/>
</dbReference>
<evidence type="ECO:0000256" key="5">
    <source>
        <dbReference type="ARBA" id="ARBA00022840"/>
    </source>
</evidence>
<feature type="compositionally biased region" description="Basic and acidic residues" evidence="6">
    <location>
        <begin position="557"/>
        <end position="571"/>
    </location>
</feature>